<evidence type="ECO:0000256" key="1">
    <source>
        <dbReference type="ARBA" id="ARBA00008061"/>
    </source>
</evidence>
<accession>A0AAD3YAP5</accession>
<dbReference type="InterPro" id="IPR017853">
    <property type="entry name" value="GH"/>
</dbReference>
<dbReference type="SUPFAM" id="SSF51445">
    <property type="entry name" value="(Trans)glycosidases"/>
    <property type="match status" value="1"/>
</dbReference>
<feature type="domain" description="Glycosyl hydrolase family 13 catalytic" evidence="4">
    <location>
        <begin position="1"/>
        <end position="146"/>
    </location>
</feature>
<dbReference type="Pfam" id="PF00128">
    <property type="entry name" value="Alpha-amylase"/>
    <property type="match status" value="1"/>
</dbReference>
<reference evidence="5" key="1">
    <citation type="journal article" date="2023" name="BMC Genomics">
        <title>Chromosome-level genome assemblies of Cutaneotrichosporon spp. (Trichosporonales, Basidiomycota) reveal imbalanced evolution between nucleotide sequences and chromosome synteny.</title>
        <authorList>
            <person name="Kobayashi Y."/>
            <person name="Kayamori A."/>
            <person name="Aoki K."/>
            <person name="Shiwa Y."/>
            <person name="Matsutani M."/>
            <person name="Fujita N."/>
            <person name="Sugita T."/>
            <person name="Iwasaki W."/>
            <person name="Tanaka N."/>
            <person name="Takashima M."/>
        </authorList>
    </citation>
    <scope>NUCLEOTIDE SEQUENCE</scope>
    <source>
        <strain evidence="5">HIS016</strain>
    </source>
</reference>
<dbReference type="InterPro" id="IPR006047">
    <property type="entry name" value="GH13_cat_dom"/>
</dbReference>
<keyword evidence="6" id="KW-1185">Reference proteome</keyword>
<dbReference type="GO" id="GO:0009313">
    <property type="term" value="P:oligosaccharide catabolic process"/>
    <property type="evidence" value="ECO:0007669"/>
    <property type="project" value="TreeGrafter"/>
</dbReference>
<dbReference type="InterPro" id="IPR045857">
    <property type="entry name" value="O16G_dom_2"/>
</dbReference>
<dbReference type="FunFam" id="3.90.400.10:FF:000001">
    <property type="entry name" value="Maltase A3, isoform A"/>
    <property type="match status" value="1"/>
</dbReference>
<evidence type="ECO:0000259" key="4">
    <source>
        <dbReference type="Pfam" id="PF00128"/>
    </source>
</evidence>
<protein>
    <recommendedName>
        <fullName evidence="4">Glycosyl hydrolase family 13 catalytic domain-containing protein</fullName>
    </recommendedName>
</protein>
<keyword evidence="2" id="KW-0325">Glycoprotein</keyword>
<keyword evidence="3" id="KW-0462">Maltose metabolism</keyword>
<dbReference type="Proteomes" id="UP001222932">
    <property type="component" value="Unassembled WGS sequence"/>
</dbReference>
<gene>
    <name evidence="5" type="primary">MAL6</name>
    <name evidence="5" type="ORF">CspeluHIS016_0115250</name>
</gene>
<dbReference type="Gene3D" id="3.20.20.80">
    <property type="entry name" value="Glycosidases"/>
    <property type="match status" value="1"/>
</dbReference>
<dbReference type="Gene3D" id="3.90.400.10">
    <property type="entry name" value="Oligo-1,6-glucosidase, Domain 2"/>
    <property type="match status" value="1"/>
</dbReference>
<evidence type="ECO:0000256" key="2">
    <source>
        <dbReference type="ARBA" id="ARBA00023180"/>
    </source>
</evidence>
<evidence type="ECO:0000313" key="6">
    <source>
        <dbReference type="Proteomes" id="UP001222932"/>
    </source>
</evidence>
<evidence type="ECO:0000256" key="3">
    <source>
        <dbReference type="ARBA" id="ARBA00026248"/>
    </source>
</evidence>
<name>A0AAD3YAP5_9TREE</name>
<dbReference type="PANTHER" id="PTHR10357">
    <property type="entry name" value="ALPHA-AMYLASE FAMILY MEMBER"/>
    <property type="match status" value="1"/>
</dbReference>
<dbReference type="AlphaFoldDB" id="A0AAD3YAP5"/>
<organism evidence="5 6">
    <name type="scientific">Cutaneotrichosporon spelunceum</name>
    <dbReference type="NCBI Taxonomy" id="1672016"/>
    <lineage>
        <taxon>Eukaryota</taxon>
        <taxon>Fungi</taxon>
        <taxon>Dikarya</taxon>
        <taxon>Basidiomycota</taxon>
        <taxon>Agaricomycotina</taxon>
        <taxon>Tremellomycetes</taxon>
        <taxon>Trichosporonales</taxon>
        <taxon>Trichosporonaceae</taxon>
        <taxon>Cutaneotrichosporon</taxon>
    </lineage>
</organism>
<dbReference type="GO" id="GO:0000023">
    <property type="term" value="P:maltose metabolic process"/>
    <property type="evidence" value="ECO:0007669"/>
    <property type="project" value="UniProtKB-KW"/>
</dbReference>
<proteinExistence type="inferred from homology"/>
<dbReference type="GO" id="GO:0090599">
    <property type="term" value="F:alpha-glucosidase activity"/>
    <property type="evidence" value="ECO:0007669"/>
    <property type="project" value="UniProtKB-ARBA"/>
</dbReference>
<dbReference type="GO" id="GO:0004556">
    <property type="term" value="F:alpha-amylase activity"/>
    <property type="evidence" value="ECO:0007669"/>
    <property type="project" value="TreeGrafter"/>
</dbReference>
<comment type="similarity">
    <text evidence="1">Belongs to the glycosyl hydrolase 13 family.</text>
</comment>
<evidence type="ECO:0000313" key="5">
    <source>
        <dbReference type="EMBL" id="GMK54939.1"/>
    </source>
</evidence>
<dbReference type="PANTHER" id="PTHR10357:SF179">
    <property type="entry name" value="NEUTRAL AND BASIC AMINO ACID TRANSPORT PROTEIN RBAT"/>
    <property type="match status" value="1"/>
</dbReference>
<dbReference type="EMBL" id="BTCM01000001">
    <property type="protein sequence ID" value="GMK54939.1"/>
    <property type="molecule type" value="Genomic_DNA"/>
</dbReference>
<comment type="caution">
    <text evidence="5">The sequence shown here is derived from an EMBL/GenBank/DDBJ whole genome shotgun (WGS) entry which is preliminary data.</text>
</comment>
<sequence length="149" mass="17196">MKVIVDIVPNHSSDDHEWFQAALKSSKGSPECERYIFRDGLGTNMDQPPSDWETFFGGSAWNPVGDGQWYLHLFDTTQPDFNWEHPEVREDFMRLLLFWCDHGIAGFRIDITESYAKDLSKLLPWKQVTSLSEAMIAVHSPRTHTHSLT</sequence>
<reference evidence="5" key="2">
    <citation type="submission" date="2023-06" db="EMBL/GenBank/DDBJ databases">
        <authorList>
            <person name="Kobayashi Y."/>
            <person name="Kayamori A."/>
            <person name="Aoki K."/>
            <person name="Shiwa Y."/>
            <person name="Fujita N."/>
            <person name="Sugita T."/>
            <person name="Iwasaki W."/>
            <person name="Tanaka N."/>
            <person name="Takashima M."/>
        </authorList>
    </citation>
    <scope>NUCLEOTIDE SEQUENCE</scope>
    <source>
        <strain evidence="5">HIS016</strain>
    </source>
</reference>